<dbReference type="AlphaFoldDB" id="A0AAN9P466"/>
<organism evidence="1 2">
    <name type="scientific">Psophocarpus tetragonolobus</name>
    <name type="common">Winged bean</name>
    <name type="synonym">Dolichos tetragonolobus</name>
    <dbReference type="NCBI Taxonomy" id="3891"/>
    <lineage>
        <taxon>Eukaryota</taxon>
        <taxon>Viridiplantae</taxon>
        <taxon>Streptophyta</taxon>
        <taxon>Embryophyta</taxon>
        <taxon>Tracheophyta</taxon>
        <taxon>Spermatophyta</taxon>
        <taxon>Magnoliopsida</taxon>
        <taxon>eudicotyledons</taxon>
        <taxon>Gunneridae</taxon>
        <taxon>Pentapetalae</taxon>
        <taxon>rosids</taxon>
        <taxon>fabids</taxon>
        <taxon>Fabales</taxon>
        <taxon>Fabaceae</taxon>
        <taxon>Papilionoideae</taxon>
        <taxon>50 kb inversion clade</taxon>
        <taxon>NPAAA clade</taxon>
        <taxon>indigoferoid/millettioid clade</taxon>
        <taxon>Phaseoleae</taxon>
        <taxon>Psophocarpus</taxon>
    </lineage>
</organism>
<dbReference type="EMBL" id="JAYMYS010000009">
    <property type="protein sequence ID" value="KAK7380993.1"/>
    <property type="molecule type" value="Genomic_DNA"/>
</dbReference>
<comment type="caution">
    <text evidence="1">The sequence shown here is derived from an EMBL/GenBank/DDBJ whole genome shotgun (WGS) entry which is preliminary data.</text>
</comment>
<dbReference type="Proteomes" id="UP001386955">
    <property type="component" value="Unassembled WGS sequence"/>
</dbReference>
<protein>
    <submittedName>
        <fullName evidence="1">Uncharacterized protein</fullName>
    </submittedName>
</protein>
<evidence type="ECO:0000313" key="1">
    <source>
        <dbReference type="EMBL" id="KAK7380993.1"/>
    </source>
</evidence>
<keyword evidence="2" id="KW-1185">Reference proteome</keyword>
<accession>A0AAN9P466</accession>
<reference evidence="1 2" key="1">
    <citation type="submission" date="2024-01" db="EMBL/GenBank/DDBJ databases">
        <title>The genomes of 5 underutilized Papilionoideae crops provide insights into root nodulation and disease resistanc.</title>
        <authorList>
            <person name="Jiang F."/>
        </authorList>
    </citation>
    <scope>NUCLEOTIDE SEQUENCE [LARGE SCALE GENOMIC DNA]</scope>
    <source>
        <strain evidence="1">DUOXIRENSHENG_FW03</strain>
        <tissue evidence="1">Leaves</tissue>
    </source>
</reference>
<name>A0AAN9P466_PSOTE</name>
<gene>
    <name evidence="1" type="ORF">VNO78_33514</name>
</gene>
<sequence>MPDLFLRTYSFTSRKFCKASIGDVIYDDIQLYTIGIHSTAGPEYKVCSLTQGTGLEDVPTKDSPKAVKYTELIASKELGERK</sequence>
<proteinExistence type="predicted"/>
<evidence type="ECO:0000313" key="2">
    <source>
        <dbReference type="Proteomes" id="UP001386955"/>
    </source>
</evidence>